<accession>A0A8J6YXX3</accession>
<comment type="caution">
    <text evidence="2">The sequence shown here is derived from an EMBL/GenBank/DDBJ whole genome shotgun (WGS) entry which is preliminary data.</text>
</comment>
<dbReference type="SUPFAM" id="SSF51695">
    <property type="entry name" value="PLC-like phosphodiesterases"/>
    <property type="match status" value="1"/>
</dbReference>
<dbReference type="Pfam" id="PF03009">
    <property type="entry name" value="GDPD"/>
    <property type="match status" value="1"/>
</dbReference>
<dbReference type="InterPro" id="IPR030395">
    <property type="entry name" value="GP_PDE_dom"/>
</dbReference>
<dbReference type="Gene3D" id="3.20.20.190">
    <property type="entry name" value="Phosphatidylinositol (PI) phosphodiesterase"/>
    <property type="match status" value="1"/>
</dbReference>
<sequence>MFEDTLRREGPLICAERGLCSPACPENSLPALEAALAAGCDMAGLDLRFGREGEPVVFRDPDLARMTAARGPVCGMAAASLARLQLRGGTGGTAPLAPAYLPGLPEVLAAARDRCVLILTLPSTEGLGLLAVRLAAMGAAGQVALRARLADPRSVSGFVRRVGRHGLDPVPGLDLGRTGTERAVAALIAARPALVELNATPAQLARAVPPLRAAGIAVMARAARLCGRQDPDALWTALGDSGGQAVSSAEAGPLLRWRSDRVAA</sequence>
<dbReference type="PANTHER" id="PTHR46320:SF1">
    <property type="entry name" value="GLYCEROPHOSPHODIESTER PHOSPHODIESTERASE 1"/>
    <property type="match status" value="1"/>
</dbReference>
<dbReference type="GO" id="GO:0070291">
    <property type="term" value="P:N-acylethanolamine metabolic process"/>
    <property type="evidence" value="ECO:0007669"/>
    <property type="project" value="TreeGrafter"/>
</dbReference>
<dbReference type="EMBL" id="JACVXA010000058">
    <property type="protein sequence ID" value="MBE3639772.1"/>
    <property type="molecule type" value="Genomic_DNA"/>
</dbReference>
<evidence type="ECO:0000313" key="3">
    <source>
        <dbReference type="Proteomes" id="UP000609121"/>
    </source>
</evidence>
<dbReference type="GO" id="GO:0008889">
    <property type="term" value="F:glycerophosphodiester phosphodiesterase activity"/>
    <property type="evidence" value="ECO:0007669"/>
    <property type="project" value="TreeGrafter"/>
</dbReference>
<evidence type="ECO:0000313" key="2">
    <source>
        <dbReference type="EMBL" id="MBE3639772.1"/>
    </source>
</evidence>
<gene>
    <name evidence="2" type="ORF">ICN82_16335</name>
</gene>
<dbReference type="PROSITE" id="PS51704">
    <property type="entry name" value="GP_PDE"/>
    <property type="match status" value="1"/>
</dbReference>
<dbReference type="GO" id="GO:0006644">
    <property type="term" value="P:phospholipid metabolic process"/>
    <property type="evidence" value="ECO:0007669"/>
    <property type="project" value="TreeGrafter"/>
</dbReference>
<keyword evidence="3" id="KW-1185">Reference proteome</keyword>
<reference evidence="2" key="1">
    <citation type="submission" date="2020-09" db="EMBL/GenBank/DDBJ databases">
        <title>A novel bacterium of genus Mangrovicoccus, isolated from South China Sea.</title>
        <authorList>
            <person name="Huang H."/>
            <person name="Mo K."/>
            <person name="Hu Y."/>
        </authorList>
    </citation>
    <scope>NUCLEOTIDE SEQUENCE</scope>
    <source>
        <strain evidence="2">HB182678</strain>
    </source>
</reference>
<dbReference type="InterPro" id="IPR017946">
    <property type="entry name" value="PLC-like_Pdiesterase_TIM-brl"/>
</dbReference>
<feature type="domain" description="GP-PDE" evidence="1">
    <location>
        <begin position="11"/>
        <end position="264"/>
    </location>
</feature>
<dbReference type="AlphaFoldDB" id="A0A8J6YXX3"/>
<protein>
    <recommendedName>
        <fullName evidence="1">GP-PDE domain-containing protein</fullName>
    </recommendedName>
</protein>
<evidence type="ECO:0000259" key="1">
    <source>
        <dbReference type="PROSITE" id="PS51704"/>
    </source>
</evidence>
<proteinExistence type="predicted"/>
<name>A0A8J6YXX3_9RHOB</name>
<organism evidence="2 3">
    <name type="scientific">Mangrovicoccus algicola</name>
    <dbReference type="NCBI Taxonomy" id="2771008"/>
    <lineage>
        <taxon>Bacteria</taxon>
        <taxon>Pseudomonadati</taxon>
        <taxon>Pseudomonadota</taxon>
        <taxon>Alphaproteobacteria</taxon>
        <taxon>Rhodobacterales</taxon>
        <taxon>Paracoccaceae</taxon>
        <taxon>Mangrovicoccus</taxon>
    </lineage>
</organism>
<dbReference type="PANTHER" id="PTHR46320">
    <property type="entry name" value="GLYCEROPHOSPHODIESTER PHOSPHODIESTERASE 1"/>
    <property type="match status" value="1"/>
</dbReference>
<dbReference type="Proteomes" id="UP000609121">
    <property type="component" value="Unassembled WGS sequence"/>
</dbReference>
<dbReference type="GO" id="GO:0006580">
    <property type="term" value="P:ethanolamine metabolic process"/>
    <property type="evidence" value="ECO:0007669"/>
    <property type="project" value="TreeGrafter"/>
</dbReference>
<dbReference type="GO" id="GO:0005886">
    <property type="term" value="C:plasma membrane"/>
    <property type="evidence" value="ECO:0007669"/>
    <property type="project" value="TreeGrafter"/>
</dbReference>